<dbReference type="EMBL" id="JBHSEH010000028">
    <property type="protein sequence ID" value="MFC4428024.1"/>
    <property type="molecule type" value="Genomic_DNA"/>
</dbReference>
<protein>
    <submittedName>
        <fullName evidence="1">Uncharacterized protein</fullName>
    </submittedName>
</protein>
<comment type="caution">
    <text evidence="1">The sequence shown here is derived from an EMBL/GenBank/DDBJ whole genome shotgun (WGS) entry which is preliminary data.</text>
</comment>
<keyword evidence="2" id="KW-1185">Reference proteome</keyword>
<gene>
    <name evidence="1" type="ORF">ACFOZ9_17600</name>
</gene>
<organism evidence="1 2">
    <name type="scientific">Deinococcus navajonensis</name>
    <dbReference type="NCBI Taxonomy" id="309884"/>
    <lineage>
        <taxon>Bacteria</taxon>
        <taxon>Thermotogati</taxon>
        <taxon>Deinococcota</taxon>
        <taxon>Deinococci</taxon>
        <taxon>Deinococcales</taxon>
        <taxon>Deinococcaceae</taxon>
        <taxon>Deinococcus</taxon>
    </lineage>
</organism>
<dbReference type="RefSeq" id="WP_380042156.1">
    <property type="nucleotide sequence ID" value="NZ_JBHSEH010000028.1"/>
</dbReference>
<proteinExistence type="predicted"/>
<evidence type="ECO:0000313" key="2">
    <source>
        <dbReference type="Proteomes" id="UP001595998"/>
    </source>
</evidence>
<evidence type="ECO:0000313" key="1">
    <source>
        <dbReference type="EMBL" id="MFC4428024.1"/>
    </source>
</evidence>
<name>A0ABV8XSZ5_9DEIO</name>
<accession>A0ABV8XSZ5</accession>
<reference evidence="2" key="1">
    <citation type="journal article" date="2019" name="Int. J. Syst. Evol. Microbiol.">
        <title>The Global Catalogue of Microorganisms (GCM) 10K type strain sequencing project: providing services to taxonomists for standard genome sequencing and annotation.</title>
        <authorList>
            <consortium name="The Broad Institute Genomics Platform"/>
            <consortium name="The Broad Institute Genome Sequencing Center for Infectious Disease"/>
            <person name="Wu L."/>
            <person name="Ma J."/>
        </authorList>
    </citation>
    <scope>NUCLEOTIDE SEQUENCE [LARGE SCALE GENOMIC DNA]</scope>
    <source>
        <strain evidence="2">CCUG 56029</strain>
    </source>
</reference>
<dbReference type="Proteomes" id="UP001595998">
    <property type="component" value="Unassembled WGS sequence"/>
</dbReference>
<sequence length="503" mass="53750">MSPLQWRLQAWTPTGAGPRIIERDGSYIRSDGLRLPLKPEGEAGEGRFRAKGAGILLPPLSAVQFEYLNGATWTPIYYGQVRIGGNSRDLYGEDYVLRSLSLRLGAVTLSPAFTTPEQPAHLTVRALIQDALPSLNGLILYNEARCPDLGFNCRAVKNAHQQNPLALLEQIAQDGLKYGVNVRFGVGPDRTFFCVVAKADTLALTDADLSAPPVFKAPVAETPCTAVLWYVAKRPNGSWLTHESISPDAATLGKWVKPISLDPTINVWEAAPGTYTVLTAGFPPVFSPKAPQPGVDAAKLTDQAQGVNDPAVVLNDSANFLMLQLESPSMQRVVVTGSSARNGTLLGFKDAGATTILGGNELARGSVIQGTFLPPAGEAVFLMNALHSSTDPDQTLTVQEFRPERINTTLLDALAAFHYSVPASDPADLTLKTFHPPAALTGQVSYGTYTRPVDAWEYRITGNRGLELAALTGQAEDPAALAQASLIKARDGKATIQALTAQT</sequence>